<reference evidence="1" key="1">
    <citation type="submission" date="2019-04" db="EMBL/GenBank/DDBJ databases">
        <title>Genome assembly of Zosterops borbonicus 15179.</title>
        <authorList>
            <person name="Leroy T."/>
            <person name="Anselmetti Y."/>
            <person name="Tilak M.-K."/>
            <person name="Nabholz B."/>
        </authorList>
    </citation>
    <scope>NUCLEOTIDE SEQUENCE</scope>
    <source>
        <strain evidence="1">HGM_15179</strain>
        <tissue evidence="1">Muscle</tissue>
    </source>
</reference>
<organism evidence="1 2">
    <name type="scientific">Zosterops borbonicus</name>
    <dbReference type="NCBI Taxonomy" id="364589"/>
    <lineage>
        <taxon>Eukaryota</taxon>
        <taxon>Metazoa</taxon>
        <taxon>Chordata</taxon>
        <taxon>Craniata</taxon>
        <taxon>Vertebrata</taxon>
        <taxon>Euteleostomi</taxon>
        <taxon>Archelosauria</taxon>
        <taxon>Archosauria</taxon>
        <taxon>Dinosauria</taxon>
        <taxon>Saurischia</taxon>
        <taxon>Theropoda</taxon>
        <taxon>Coelurosauria</taxon>
        <taxon>Aves</taxon>
        <taxon>Neognathae</taxon>
        <taxon>Neoaves</taxon>
        <taxon>Telluraves</taxon>
        <taxon>Australaves</taxon>
        <taxon>Passeriformes</taxon>
        <taxon>Sylvioidea</taxon>
        <taxon>Zosteropidae</taxon>
        <taxon>Zosterops</taxon>
    </lineage>
</organism>
<dbReference type="EMBL" id="SWJQ01000001">
    <property type="protein sequence ID" value="TRZ27029.1"/>
    <property type="molecule type" value="Genomic_DNA"/>
</dbReference>
<gene>
    <name evidence="1" type="ORF">HGM15179_000074</name>
</gene>
<evidence type="ECO:0000313" key="1">
    <source>
        <dbReference type="EMBL" id="TRZ27029.1"/>
    </source>
</evidence>
<evidence type="ECO:0000313" key="2">
    <source>
        <dbReference type="Proteomes" id="UP000796761"/>
    </source>
</evidence>
<protein>
    <submittedName>
        <fullName evidence="1">Uncharacterized protein</fullName>
    </submittedName>
</protein>
<name>A0A8K1GX04_9PASS</name>
<sequence length="68" mass="7872">TSQMICQQFTRKKEEIARIGSRSGPASVSIEIKPKEMDPSLFKMNFLYTKTTKETEATFLNTEKQRIK</sequence>
<feature type="non-terminal residue" evidence="1">
    <location>
        <position position="68"/>
    </location>
</feature>
<keyword evidence="2" id="KW-1185">Reference proteome</keyword>
<dbReference type="Proteomes" id="UP000796761">
    <property type="component" value="Unassembled WGS sequence"/>
</dbReference>
<accession>A0A8K1GX04</accession>
<comment type="caution">
    <text evidence="1">The sequence shown here is derived from an EMBL/GenBank/DDBJ whole genome shotgun (WGS) entry which is preliminary data.</text>
</comment>
<feature type="non-terminal residue" evidence="1">
    <location>
        <position position="1"/>
    </location>
</feature>
<proteinExistence type="predicted"/>
<dbReference type="AlphaFoldDB" id="A0A8K1GX04"/>